<feature type="compositionally biased region" description="Low complexity" evidence="1">
    <location>
        <begin position="698"/>
        <end position="717"/>
    </location>
</feature>
<feature type="compositionally biased region" description="Low complexity" evidence="1">
    <location>
        <begin position="1973"/>
        <end position="2008"/>
    </location>
</feature>
<evidence type="ECO:0000256" key="1">
    <source>
        <dbReference type="SAM" id="MobiDB-lite"/>
    </source>
</evidence>
<feature type="compositionally biased region" description="Polar residues" evidence="1">
    <location>
        <begin position="1388"/>
        <end position="1398"/>
    </location>
</feature>
<dbReference type="Proteomes" id="UP001216638">
    <property type="component" value="Chromosome 2"/>
</dbReference>
<feature type="domain" description="Meiotically up-regulated protein Msb1/Mug8" evidence="2">
    <location>
        <begin position="231"/>
        <end position="575"/>
    </location>
</feature>
<dbReference type="PANTHER" id="PTHR28093">
    <property type="entry name" value="MORPHOGENESIS-RELATED PROTEIN MSB1"/>
    <property type="match status" value="1"/>
</dbReference>
<feature type="compositionally biased region" description="Low complexity" evidence="1">
    <location>
        <begin position="2126"/>
        <end position="2138"/>
    </location>
</feature>
<feature type="compositionally biased region" description="Low complexity" evidence="1">
    <location>
        <begin position="1436"/>
        <end position="1448"/>
    </location>
</feature>
<evidence type="ECO:0000313" key="4">
    <source>
        <dbReference type="Proteomes" id="UP001216638"/>
    </source>
</evidence>
<feature type="region of interest" description="Disordered" evidence="1">
    <location>
        <begin position="1"/>
        <end position="59"/>
    </location>
</feature>
<feature type="compositionally biased region" description="Polar residues" evidence="1">
    <location>
        <begin position="1160"/>
        <end position="1170"/>
    </location>
</feature>
<feature type="region of interest" description="Disordered" evidence="1">
    <location>
        <begin position="945"/>
        <end position="1576"/>
    </location>
</feature>
<gene>
    <name evidence="3" type="ORF">MBRA1_001626</name>
</gene>
<feature type="compositionally biased region" description="Low complexity" evidence="1">
    <location>
        <begin position="2145"/>
        <end position="2167"/>
    </location>
</feature>
<feature type="compositionally biased region" description="Polar residues" evidence="1">
    <location>
        <begin position="1047"/>
        <end position="1056"/>
    </location>
</feature>
<feature type="region of interest" description="Disordered" evidence="1">
    <location>
        <begin position="1825"/>
        <end position="1878"/>
    </location>
</feature>
<dbReference type="Pfam" id="PF08101">
    <property type="entry name" value="Msb1-Mug8_dom"/>
    <property type="match status" value="1"/>
</dbReference>
<feature type="compositionally biased region" description="Low complexity" evidence="1">
    <location>
        <begin position="2098"/>
        <end position="2107"/>
    </location>
</feature>
<feature type="compositionally biased region" description="Polar residues" evidence="1">
    <location>
        <begin position="953"/>
        <end position="998"/>
    </location>
</feature>
<organism evidence="3 4">
    <name type="scientific">Malassezia brasiliensis</name>
    <dbReference type="NCBI Taxonomy" id="1821822"/>
    <lineage>
        <taxon>Eukaryota</taxon>
        <taxon>Fungi</taxon>
        <taxon>Dikarya</taxon>
        <taxon>Basidiomycota</taxon>
        <taxon>Ustilaginomycotina</taxon>
        <taxon>Malasseziomycetes</taxon>
        <taxon>Malasseziales</taxon>
        <taxon>Malasseziaceae</taxon>
        <taxon>Malassezia</taxon>
    </lineage>
</organism>
<feature type="region of interest" description="Disordered" evidence="1">
    <location>
        <begin position="1749"/>
        <end position="1768"/>
    </location>
</feature>
<feature type="compositionally biased region" description="Polar residues" evidence="1">
    <location>
        <begin position="2039"/>
        <end position="2055"/>
    </location>
</feature>
<keyword evidence="4" id="KW-1185">Reference proteome</keyword>
<feature type="compositionally biased region" description="Basic and acidic residues" evidence="1">
    <location>
        <begin position="1080"/>
        <end position="1092"/>
    </location>
</feature>
<dbReference type="Gene3D" id="1.10.555.10">
    <property type="entry name" value="Rho GTPase activation protein"/>
    <property type="match status" value="1"/>
</dbReference>
<feature type="region of interest" description="Disordered" evidence="1">
    <location>
        <begin position="698"/>
        <end position="867"/>
    </location>
</feature>
<evidence type="ECO:0000259" key="2">
    <source>
        <dbReference type="Pfam" id="PF08101"/>
    </source>
</evidence>
<dbReference type="InterPro" id="IPR037508">
    <property type="entry name" value="Msb1/Mug8"/>
</dbReference>
<accession>A0AAF0DT69</accession>
<dbReference type="SUPFAM" id="SSF48350">
    <property type="entry name" value="GTPase activation domain, GAP"/>
    <property type="match status" value="1"/>
</dbReference>
<proteinExistence type="predicted"/>
<feature type="region of interest" description="Disordered" evidence="1">
    <location>
        <begin position="1597"/>
        <end position="1739"/>
    </location>
</feature>
<feature type="compositionally biased region" description="Polar residues" evidence="1">
    <location>
        <begin position="760"/>
        <end position="782"/>
    </location>
</feature>
<dbReference type="InterPro" id="IPR012965">
    <property type="entry name" value="Msb1/Mug8_dom"/>
</dbReference>
<feature type="compositionally biased region" description="Low complexity" evidence="1">
    <location>
        <begin position="1105"/>
        <end position="1120"/>
    </location>
</feature>
<feature type="compositionally biased region" description="Low complexity" evidence="1">
    <location>
        <begin position="816"/>
        <end position="830"/>
    </location>
</feature>
<feature type="compositionally biased region" description="Low complexity" evidence="1">
    <location>
        <begin position="1640"/>
        <end position="1651"/>
    </location>
</feature>
<protein>
    <recommendedName>
        <fullName evidence="2">Meiotically up-regulated protein Msb1/Mug8 domain-containing protein</fullName>
    </recommendedName>
</protein>
<feature type="compositionally biased region" description="Low complexity" evidence="1">
    <location>
        <begin position="1702"/>
        <end position="1719"/>
    </location>
</feature>
<feature type="compositionally biased region" description="Low complexity" evidence="1">
    <location>
        <begin position="749"/>
        <end position="759"/>
    </location>
</feature>
<feature type="compositionally biased region" description="Pro residues" evidence="1">
    <location>
        <begin position="718"/>
        <end position="729"/>
    </location>
</feature>
<feature type="compositionally biased region" description="Pro residues" evidence="1">
    <location>
        <begin position="1674"/>
        <end position="1701"/>
    </location>
</feature>
<feature type="region of interest" description="Disordered" evidence="1">
    <location>
        <begin position="1896"/>
        <end position="2196"/>
    </location>
</feature>
<sequence length="2196" mass="229689">MAWIHAHQDKSTDSASVEAPARVSVDQERPLPRLPKGASQDALAQQSRAAQPPEVPVSAPPAMFNVVQATPGTSAGAPEAPREPVSQAGRSVQVLEVPQVEPVTLYGYTGLAWEHPMDVEEAYPVVVRILEQIRARGIDAPLLLSSMALDLSASASTKLVRALLATYSTTEEADANAAQVFAEELRFANVYNLVALLKWVLARVGCVVAVRSATEDGVGARADLVLHQEHGFVPWTAYAAWRERERREAYPTTAYLSLTQSLEPPVVRLLDTLLDFFALVATHSRHNGMTPSKIARIFGPLLFGLPEDAPFDETYAQYVRAGNATEHILLAFMRYHASMARSPEMLPRRLLKHIRDYPRLLAPEVDKSSAYVRTIAATPVTRNVREYARDLVHDVVQWPSAALVSALDGGVSDAPIDLAERSRKLLNIGATRRTPRRGARVSGDAFSTLASQRWTEFADEGFNELDNTRLSFDLREQERRPRMNRVESMHWYQFEELGFQGPDADEGRLDWVLRFDEELQDEAKRAPHVVEMQGQTLPRNNSHILHGEAVAFPYDTRSVAGAPIAIDEMFPEVWADYLIGNGWSNRDEGVHRNANFAVLQICRAPGVNAEDSLANVSLSLPSAADETGTVSSAQTPSSAGAWFIVQETVPESYRATLDQGGRTFRHSLPMLRKLNQFRMVRAGLAPSSTVAVVHRAPQEMPQASAPSAAAPQQTAPSVQPPTSVPPAPTNAPSTDGATRAVPPSPLAPPLTAATLRPASRASTTPSTVPGPQRAPSSASTKVSAVPQRAPSSASTKVSAVPQRAPSSASTKVSAVPQRAPSSASTQAPTSHVSVAREALETTRTSPWAPSEPLPTMRHSMDPQPVSRLSTDAQPFVRHSMDVRRDAWPAPAAEASRPIATEAPAPSAEYGAMYGRPSVEMGASAYGQPSAEYGEQVADAVPASDAMPAAQVAPTRQDTTSFQTAPGQASAQAAPTKPMASTSPTAPTVSQAQRSQSPVAESARGATQRRVIGLWEAEPEPSRVQTQPAMEAGLPDPSRYKEHLPDSQGAQPSTSRPGSRMRQVVGSLGGATRKTSGPQEEASREPRAKDSKRSLRNMFAAPFNAPRRPSSPDARSRPWSPLLQAMPTTFGRTDREPSGGAASASGRSSAATTPRMRDASGSAQTHASSRKSPALASSRKSPALASRANSGRATPAESTGDTKTGKRLLGGLRNRGSSWLLKGKQSMRGLRTPPAPSAPEDDDDEMDLLPPPPKQQGSRVTLVGRTGSFGAQTPEFGSGATPPMTETGEMMPRHALPRAAGAASAVDATYGEPHASEVGDAGLERPVSAAGSPGEVRPMSAAGERPASAMGFDSAPRPASALGAVPGAPPAAETPSVRGASPVVGRAASTLSTAPNQRRGSGGPHRVARVPPPRMPGSLPGASSPEVPFDTSRDTSVRASSPPALSSARMGAPSTHEPEESHTTMYSPALSHVSPDPAGRRTTMYVDTRTSPATVDTAHFVGPTPALERPASAQATSPPLDRPQDAAPGAAPTSVPAAGPDVSRASEELESASVLFPAQTSTESADPFSRFDDTRTSIPALPKGAAPLAFMGAPVAQRTVSTSGAAPAVGVSAPRRPDVSAGATRAQDATEAPSRSPDPQAAPSNALSPALSDTTVVPHAPRVSHMPPRSTTPTYTPPPRSTTPTYAPPPRSTTPTYAPPTSAPAASSAPLPRARAAGPAMIRIPSARGSGPAPALSGLSGVSSLALPWSQAATRGPPSSGGRTDAEVPAMIPEESSFDRSRDATAPVPVSAAVTTAQSSEGDVSLYVEAATTSFEAPAPAYDSMLEESTTSVHTSSVEPLHSRLSRNLAAESARRAEPDAFATPMAPTGSFVPNLEDPDEEAFFRAGLALETMPFNAEDSGYAPTSSGYASVTEGDTSASRTEPPAAPAERTVPPAAAAPAAARPPVSAPTSAPAPVATSPTTPFPGTDRPLAGFAPSTSSSSLAQAKSVPTSSSRSSLPSNASRPPSRGNPFMTLPTARSGDLADTTVRPALPGVGNPWQSMRPSDSLRSSLSGTKARGVPKSASQATSVGAAETSPLDVQPQPEGPVHEPKGLAGTTAAASSTPPQRAEPSDDESDTDEIPMPTSTVPKSSSVVRVVNRDTSRSSMHSANASTSSATTDAPQATSGTRTSHKRVPSASVEEVPDEEEVPGRFPA</sequence>
<feature type="compositionally biased region" description="Basic and acidic residues" evidence="1">
    <location>
        <begin position="1"/>
        <end position="12"/>
    </location>
</feature>
<feature type="compositionally biased region" description="Low complexity" evidence="1">
    <location>
        <begin position="1198"/>
        <end position="1215"/>
    </location>
</feature>
<feature type="compositionally biased region" description="Low complexity" evidence="1">
    <location>
        <begin position="1826"/>
        <end position="1838"/>
    </location>
</feature>
<feature type="compositionally biased region" description="Low complexity" evidence="1">
    <location>
        <begin position="1917"/>
        <end position="1962"/>
    </location>
</feature>
<feature type="compositionally biased region" description="Low complexity" evidence="1">
    <location>
        <begin position="1137"/>
        <end position="1150"/>
    </location>
</feature>
<name>A0AAF0DT69_9BASI</name>
<dbReference type="PANTHER" id="PTHR28093:SF1">
    <property type="entry name" value="MORPHOGENESIS-RELATED PROTEIN MSB1"/>
    <property type="match status" value="1"/>
</dbReference>
<reference evidence="3" key="1">
    <citation type="submission" date="2023-03" db="EMBL/GenBank/DDBJ databases">
        <title>Mating type loci evolution in Malassezia.</title>
        <authorList>
            <person name="Coelho M.A."/>
        </authorList>
    </citation>
    <scope>NUCLEOTIDE SEQUENCE</scope>
    <source>
        <strain evidence="3">CBS 14135</strain>
    </source>
</reference>
<feature type="compositionally biased region" description="Polar residues" evidence="1">
    <location>
        <begin position="1903"/>
        <end position="1916"/>
    </location>
</feature>
<evidence type="ECO:0000313" key="3">
    <source>
        <dbReference type="EMBL" id="WFC94987.1"/>
    </source>
</evidence>
<dbReference type="InterPro" id="IPR008936">
    <property type="entry name" value="Rho_GTPase_activation_prot"/>
</dbReference>
<dbReference type="EMBL" id="CP119952">
    <property type="protein sequence ID" value="WFC94987.1"/>
    <property type="molecule type" value="Genomic_DNA"/>
</dbReference>